<reference evidence="4" key="1">
    <citation type="journal article" date="2014" name="Int. J. Syst. Evol. Microbiol.">
        <title>Complete genome sequence of Corynebacterium casei LMG S-19264T (=DSM 44701T), isolated from a smear-ripened cheese.</title>
        <authorList>
            <consortium name="US DOE Joint Genome Institute (JGI-PGF)"/>
            <person name="Walter F."/>
            <person name="Albersmeier A."/>
            <person name="Kalinowski J."/>
            <person name="Ruckert C."/>
        </authorList>
    </citation>
    <scope>NUCLEOTIDE SEQUENCE</scope>
    <source>
        <strain evidence="4">VKM Ac-1069</strain>
    </source>
</reference>
<organism evidence="4 5">
    <name type="scientific">Pseudonocardia halophobica</name>
    <dbReference type="NCBI Taxonomy" id="29401"/>
    <lineage>
        <taxon>Bacteria</taxon>
        <taxon>Bacillati</taxon>
        <taxon>Actinomycetota</taxon>
        <taxon>Actinomycetes</taxon>
        <taxon>Pseudonocardiales</taxon>
        <taxon>Pseudonocardiaceae</taxon>
        <taxon>Pseudonocardia</taxon>
    </lineage>
</organism>
<protein>
    <submittedName>
        <fullName evidence="4">Luciferase</fullName>
    </submittedName>
</protein>
<dbReference type="InterPro" id="IPR050766">
    <property type="entry name" value="Bact_Lucif_Oxidored"/>
</dbReference>
<dbReference type="RefSeq" id="WP_037047049.1">
    <property type="nucleotide sequence ID" value="NZ_BAAAUZ010000007.1"/>
</dbReference>
<evidence type="ECO:0000313" key="4">
    <source>
        <dbReference type="EMBL" id="GLL13555.1"/>
    </source>
</evidence>
<dbReference type="SUPFAM" id="SSF51679">
    <property type="entry name" value="Bacterial luciferase-like"/>
    <property type="match status" value="1"/>
</dbReference>
<evidence type="ECO:0000256" key="2">
    <source>
        <dbReference type="ARBA" id="ARBA00023033"/>
    </source>
</evidence>
<accession>A0A9W6NXK2</accession>
<name>A0A9W6NXK2_9PSEU</name>
<keyword evidence="1" id="KW-0560">Oxidoreductase</keyword>
<reference evidence="4" key="2">
    <citation type="submission" date="2023-01" db="EMBL/GenBank/DDBJ databases">
        <authorList>
            <person name="Sun Q."/>
            <person name="Evtushenko L."/>
        </authorList>
    </citation>
    <scope>NUCLEOTIDE SEQUENCE</scope>
    <source>
        <strain evidence="4">VKM Ac-1069</strain>
    </source>
</reference>
<dbReference type="GO" id="GO:0005829">
    <property type="term" value="C:cytosol"/>
    <property type="evidence" value="ECO:0007669"/>
    <property type="project" value="TreeGrafter"/>
</dbReference>
<feature type="domain" description="Luciferase-like" evidence="3">
    <location>
        <begin position="1"/>
        <end position="330"/>
    </location>
</feature>
<dbReference type="PANTHER" id="PTHR30137">
    <property type="entry name" value="LUCIFERASE-LIKE MONOOXYGENASE"/>
    <property type="match status" value="1"/>
</dbReference>
<dbReference type="Gene3D" id="3.20.20.30">
    <property type="entry name" value="Luciferase-like domain"/>
    <property type="match status" value="1"/>
</dbReference>
<sequence length="376" mass="42331">MEFGFLTQGYLPADRRTDRDAEHRVLMDDLELCLAAEQAGFKYIWISEHHFLDEYSHISSNDVFLGALGALTTRAHVGSGIFNPLPRVHHPAVVAERVAMLDHLTEGRFEFGVGRGAGSHEVKGFHTGVTDVNETKDIFFETVPEFAKMWMQDEYPGFSGKYWDMPARRVLPKPYGPLHPPIWYAAGNTSSFEMCGRRGMGALGFSLDEIPRTEVAIKAYKDAVARCDDPIGAWVNDNLIVANGFNSIAEDRETARRDFLNGGNHYQMSQVFRYHDTFPRPEGFPVWPEVLPELTEEALDGFLELGAAIVGDPDDVIAQLRRWEATGADQFLMLRGVKSREETLRMIKLMGDHVIPKFDTETEHRTTRQRRAAAGG</sequence>
<gene>
    <name evidence="4" type="ORF">GCM10017577_46990</name>
</gene>
<comment type="caution">
    <text evidence="4">The sequence shown here is derived from an EMBL/GenBank/DDBJ whole genome shotgun (WGS) entry which is preliminary data.</text>
</comment>
<dbReference type="Pfam" id="PF00296">
    <property type="entry name" value="Bac_luciferase"/>
    <property type="match status" value="1"/>
</dbReference>
<dbReference type="InterPro" id="IPR011251">
    <property type="entry name" value="Luciferase-like_dom"/>
</dbReference>
<evidence type="ECO:0000256" key="1">
    <source>
        <dbReference type="ARBA" id="ARBA00023002"/>
    </source>
</evidence>
<dbReference type="EMBL" id="BSFQ01000022">
    <property type="protein sequence ID" value="GLL13555.1"/>
    <property type="molecule type" value="Genomic_DNA"/>
</dbReference>
<evidence type="ECO:0000313" key="5">
    <source>
        <dbReference type="Proteomes" id="UP001143463"/>
    </source>
</evidence>
<evidence type="ECO:0000259" key="3">
    <source>
        <dbReference type="Pfam" id="PF00296"/>
    </source>
</evidence>
<keyword evidence="5" id="KW-1185">Reference proteome</keyword>
<dbReference type="PANTHER" id="PTHR30137:SF8">
    <property type="entry name" value="BLR5498 PROTEIN"/>
    <property type="match status" value="1"/>
</dbReference>
<dbReference type="GO" id="GO:0004497">
    <property type="term" value="F:monooxygenase activity"/>
    <property type="evidence" value="ECO:0007669"/>
    <property type="project" value="UniProtKB-KW"/>
</dbReference>
<proteinExistence type="predicted"/>
<dbReference type="AlphaFoldDB" id="A0A9W6NXK2"/>
<dbReference type="InterPro" id="IPR036661">
    <property type="entry name" value="Luciferase-like_sf"/>
</dbReference>
<dbReference type="GO" id="GO:0016705">
    <property type="term" value="F:oxidoreductase activity, acting on paired donors, with incorporation or reduction of molecular oxygen"/>
    <property type="evidence" value="ECO:0007669"/>
    <property type="project" value="InterPro"/>
</dbReference>
<dbReference type="Proteomes" id="UP001143463">
    <property type="component" value="Unassembled WGS sequence"/>
</dbReference>
<keyword evidence="2" id="KW-0503">Monooxygenase</keyword>